<dbReference type="AlphaFoldDB" id="A0A259TWL0"/>
<dbReference type="GO" id="GO:0009254">
    <property type="term" value="P:peptidoglycan turnover"/>
    <property type="evidence" value="ECO:0007669"/>
    <property type="project" value="TreeGrafter"/>
</dbReference>
<feature type="signal peptide" evidence="6">
    <location>
        <begin position="1"/>
        <end position="22"/>
    </location>
</feature>
<dbReference type="Gene3D" id="3.40.50.1700">
    <property type="entry name" value="Glycoside hydrolase family 3 C-terminal domain"/>
    <property type="match status" value="1"/>
</dbReference>
<protein>
    <recommendedName>
        <fullName evidence="3">beta-N-acetylhexosaminidase</fullName>
        <ecNumber evidence="3">3.2.1.52</ecNumber>
    </recommendedName>
</protein>
<dbReference type="SUPFAM" id="SSF52279">
    <property type="entry name" value="Beta-D-glucan exohydrolase, C-terminal domain"/>
    <property type="match status" value="1"/>
</dbReference>
<evidence type="ECO:0000259" key="7">
    <source>
        <dbReference type="Pfam" id="PF00933"/>
    </source>
</evidence>
<proteinExistence type="inferred from homology"/>
<comment type="similarity">
    <text evidence="2">Belongs to the glycosyl hydrolase 3 family.</text>
</comment>
<dbReference type="Gene3D" id="3.20.20.300">
    <property type="entry name" value="Glycoside hydrolase, family 3, N-terminal domain"/>
    <property type="match status" value="1"/>
</dbReference>
<dbReference type="Pfam" id="PF00933">
    <property type="entry name" value="Glyco_hydro_3"/>
    <property type="match status" value="1"/>
</dbReference>
<comment type="caution">
    <text evidence="8">The sequence shown here is derived from an EMBL/GenBank/DDBJ whole genome shotgun (WGS) entry which is preliminary data.</text>
</comment>
<dbReference type="EC" id="3.2.1.52" evidence="3"/>
<dbReference type="Proteomes" id="UP000216446">
    <property type="component" value="Unassembled WGS sequence"/>
</dbReference>
<dbReference type="InterPro" id="IPR036881">
    <property type="entry name" value="Glyco_hydro_3_C_sf"/>
</dbReference>
<dbReference type="SUPFAM" id="SSF51445">
    <property type="entry name" value="(Trans)glycosidases"/>
    <property type="match status" value="1"/>
</dbReference>
<feature type="domain" description="Glycoside hydrolase family 3 N-terminal" evidence="7">
    <location>
        <begin position="88"/>
        <end position="403"/>
    </location>
</feature>
<name>A0A259TWL0_9BACT</name>
<comment type="catalytic activity">
    <reaction evidence="1">
        <text>Hydrolysis of terminal non-reducing N-acetyl-D-hexosamine residues in N-acetyl-beta-D-hexosaminides.</text>
        <dbReference type="EC" id="3.2.1.52"/>
    </reaction>
</comment>
<dbReference type="InterPro" id="IPR001764">
    <property type="entry name" value="Glyco_hydro_3_N"/>
</dbReference>
<evidence type="ECO:0000256" key="1">
    <source>
        <dbReference type="ARBA" id="ARBA00001231"/>
    </source>
</evidence>
<dbReference type="PANTHER" id="PTHR30480:SF13">
    <property type="entry name" value="BETA-HEXOSAMINIDASE"/>
    <property type="match status" value="1"/>
</dbReference>
<dbReference type="InterPro" id="IPR036962">
    <property type="entry name" value="Glyco_hydro_3_N_sf"/>
</dbReference>
<gene>
    <name evidence="8" type="ORF">BSZ36_03670</name>
</gene>
<dbReference type="PANTHER" id="PTHR30480">
    <property type="entry name" value="BETA-HEXOSAMINIDASE-RELATED"/>
    <property type="match status" value="1"/>
</dbReference>
<accession>A0A259TWL0</accession>
<dbReference type="GO" id="GO:0004563">
    <property type="term" value="F:beta-N-acetylhexosaminidase activity"/>
    <property type="evidence" value="ECO:0007669"/>
    <property type="project" value="UniProtKB-EC"/>
</dbReference>
<evidence type="ECO:0000256" key="4">
    <source>
        <dbReference type="ARBA" id="ARBA00022801"/>
    </source>
</evidence>
<dbReference type="RefSeq" id="WP_094546123.1">
    <property type="nucleotide sequence ID" value="NZ_MQWB01000001.1"/>
</dbReference>
<keyword evidence="9" id="KW-1185">Reference proteome</keyword>
<evidence type="ECO:0000256" key="2">
    <source>
        <dbReference type="ARBA" id="ARBA00005336"/>
    </source>
</evidence>
<organism evidence="8 9">
    <name type="scientific">Rubricoccus marinus</name>
    <dbReference type="NCBI Taxonomy" id="716817"/>
    <lineage>
        <taxon>Bacteria</taxon>
        <taxon>Pseudomonadati</taxon>
        <taxon>Rhodothermota</taxon>
        <taxon>Rhodothermia</taxon>
        <taxon>Rhodothermales</taxon>
        <taxon>Rubricoccaceae</taxon>
        <taxon>Rubricoccus</taxon>
    </lineage>
</organism>
<dbReference type="InterPro" id="IPR050226">
    <property type="entry name" value="NagZ_Beta-hexosaminidase"/>
</dbReference>
<evidence type="ECO:0000256" key="5">
    <source>
        <dbReference type="ARBA" id="ARBA00023295"/>
    </source>
</evidence>
<dbReference type="FunCoup" id="A0A259TWL0">
    <property type="interactions" value="287"/>
</dbReference>
<dbReference type="OrthoDB" id="9805821at2"/>
<evidence type="ECO:0000256" key="6">
    <source>
        <dbReference type="SAM" id="SignalP"/>
    </source>
</evidence>
<keyword evidence="6" id="KW-0732">Signal</keyword>
<feature type="chain" id="PRO_5013102264" description="beta-N-acetylhexosaminidase" evidence="6">
    <location>
        <begin position="23"/>
        <end position="609"/>
    </location>
</feature>
<dbReference type="InterPro" id="IPR017853">
    <property type="entry name" value="GH"/>
</dbReference>
<evidence type="ECO:0000256" key="3">
    <source>
        <dbReference type="ARBA" id="ARBA00012663"/>
    </source>
</evidence>
<dbReference type="InParanoid" id="A0A259TWL0"/>
<keyword evidence="4" id="KW-0378">Hydrolase</keyword>
<dbReference type="GO" id="GO:0005975">
    <property type="term" value="P:carbohydrate metabolic process"/>
    <property type="evidence" value="ECO:0007669"/>
    <property type="project" value="InterPro"/>
</dbReference>
<dbReference type="EMBL" id="MQWB01000001">
    <property type="protein sequence ID" value="OZC02162.1"/>
    <property type="molecule type" value="Genomic_DNA"/>
</dbReference>
<evidence type="ECO:0000313" key="9">
    <source>
        <dbReference type="Proteomes" id="UP000216446"/>
    </source>
</evidence>
<reference evidence="8 9" key="1">
    <citation type="submission" date="2016-11" db="EMBL/GenBank/DDBJ databases">
        <title>Study of marine rhodopsin-containing bacteria.</title>
        <authorList>
            <person name="Yoshizawa S."/>
            <person name="Kumagai Y."/>
            <person name="Kogure K."/>
        </authorList>
    </citation>
    <scope>NUCLEOTIDE SEQUENCE [LARGE SCALE GENOMIC DNA]</scope>
    <source>
        <strain evidence="8 9">SG-29</strain>
    </source>
</reference>
<evidence type="ECO:0000313" key="8">
    <source>
        <dbReference type="EMBL" id="OZC02162.1"/>
    </source>
</evidence>
<keyword evidence="5" id="KW-0326">Glycosidase</keyword>
<sequence>MRRSPLFYVSLALALVATAPLAGCRIERGDAVAAGAAPEATAGVSAAARDRSRLDSLLAPYGPLGASRRTVPMTEAEAWADSVLAGLTLDEKLGQMLIVDLNPRFLTGARSLEQVAREWKVGGFHVPRRMVPREILRTTNRLQEASGVPLFFTADYEWGPGQPGTPLTELPAAMAFGAANDPLLVEAAGAVSAIEARALGVNVLFAPVADVNNNPRNPIINTRSFGDDPRAVGRMAAAYVRGAQSHGVLATLKHFPGHGNTGTDTHLAFDAVPGDWGSLALTELGPYREALAEKPGFVMSAHLWMRALDAEATPATFSRAALHSLLRDSLGYEGIVTTDAIHMGALTSRYTFEERILRPIHAGADVILNTYDPKRALAVLREAVARGELDEARIDASVRRLLTQKARLGLHRQRQEPPGRLSTLLARSRGERVAEAVARTSVTLVEPGPLPLAPGARVAVVQLANFDARRATSRLEEDLRLAGVDVLPLAPEARSVDEVRRADALVIGVHLQVVPGQQPSLTPEQFLAIDAILSSGTPAVVVLFGNPYAALELNVSTGLIVAYDGIPTTASAVADVLLGRAPSPGRLPVALPGRYARGRSLVAPVARVR</sequence>